<reference evidence="1" key="2">
    <citation type="submission" date="2021-02" db="EMBL/GenBank/DDBJ databases">
        <authorList>
            <person name="Kimball J.A."/>
            <person name="Haas M.W."/>
            <person name="Macchietto M."/>
            <person name="Kono T."/>
            <person name="Duquette J."/>
            <person name="Shao M."/>
        </authorList>
    </citation>
    <scope>NUCLEOTIDE SEQUENCE</scope>
    <source>
        <tissue evidence="1">Fresh leaf tissue</tissue>
    </source>
</reference>
<dbReference type="AlphaFoldDB" id="A0A8J5RNC2"/>
<protein>
    <submittedName>
        <fullName evidence="1">Uncharacterized protein</fullName>
    </submittedName>
</protein>
<dbReference type="Proteomes" id="UP000729402">
    <property type="component" value="Unassembled WGS sequence"/>
</dbReference>
<name>A0A8J5RNC2_ZIZPA</name>
<gene>
    <name evidence="1" type="ORF">GUJ93_ZPchr0001g31147</name>
</gene>
<comment type="caution">
    <text evidence="1">The sequence shown here is derived from an EMBL/GenBank/DDBJ whole genome shotgun (WGS) entry which is preliminary data.</text>
</comment>
<proteinExistence type="predicted"/>
<evidence type="ECO:0000313" key="1">
    <source>
        <dbReference type="EMBL" id="KAG8053098.1"/>
    </source>
</evidence>
<evidence type="ECO:0000313" key="2">
    <source>
        <dbReference type="Proteomes" id="UP000729402"/>
    </source>
</evidence>
<dbReference type="EMBL" id="JAAALK010000288">
    <property type="protein sequence ID" value="KAG8053098.1"/>
    <property type="molecule type" value="Genomic_DNA"/>
</dbReference>
<reference evidence="1" key="1">
    <citation type="journal article" date="2021" name="bioRxiv">
        <title>Whole Genome Assembly and Annotation of Northern Wild Rice, Zizania palustris L., Supports a Whole Genome Duplication in the Zizania Genus.</title>
        <authorList>
            <person name="Haas M."/>
            <person name="Kono T."/>
            <person name="Macchietto M."/>
            <person name="Millas R."/>
            <person name="McGilp L."/>
            <person name="Shao M."/>
            <person name="Duquette J."/>
            <person name="Hirsch C.N."/>
            <person name="Kimball J."/>
        </authorList>
    </citation>
    <scope>NUCLEOTIDE SEQUENCE</scope>
    <source>
        <tissue evidence="1">Fresh leaf tissue</tissue>
    </source>
</reference>
<keyword evidence="2" id="KW-1185">Reference proteome</keyword>
<organism evidence="1 2">
    <name type="scientific">Zizania palustris</name>
    <name type="common">Northern wild rice</name>
    <dbReference type="NCBI Taxonomy" id="103762"/>
    <lineage>
        <taxon>Eukaryota</taxon>
        <taxon>Viridiplantae</taxon>
        <taxon>Streptophyta</taxon>
        <taxon>Embryophyta</taxon>
        <taxon>Tracheophyta</taxon>
        <taxon>Spermatophyta</taxon>
        <taxon>Magnoliopsida</taxon>
        <taxon>Liliopsida</taxon>
        <taxon>Poales</taxon>
        <taxon>Poaceae</taxon>
        <taxon>BOP clade</taxon>
        <taxon>Oryzoideae</taxon>
        <taxon>Oryzeae</taxon>
        <taxon>Zizaniinae</taxon>
        <taxon>Zizania</taxon>
    </lineage>
</organism>
<sequence>MQRGFFIEGSIPLAPSSFLVFHVAYHDNFVVRLPRRRALIWEFVHDCLPPSHELGPELAFSVAKASTGLLLPLERIFR</sequence>
<accession>A0A8J5RNC2</accession>